<evidence type="ECO:0000313" key="1">
    <source>
        <dbReference type="EMBL" id="AGK95400.1"/>
    </source>
</evidence>
<dbReference type="HOGENOM" id="CLU_3097426_0_0_9"/>
<evidence type="ECO:0000313" key="2">
    <source>
        <dbReference type="Proteomes" id="UP000013523"/>
    </source>
</evidence>
<dbReference type="AlphaFoldDB" id="R4K6Y4"/>
<dbReference type="EMBL" id="CP003261">
    <property type="protein sequence ID" value="AGK95400.1"/>
    <property type="molecule type" value="Genomic_DNA"/>
</dbReference>
<dbReference type="KEGG" id="cpas:Clopa_0338"/>
<sequence>MKVKQLIEKLKSLNQDKEIIINSDEACISKIDDLGTSYCIFGTDVIPEEIE</sequence>
<dbReference type="RefSeq" id="WP_015613727.1">
    <property type="nucleotide sequence ID" value="NC_021182.1"/>
</dbReference>
<accession>R4K6Y4</accession>
<dbReference type="PATRIC" id="fig|86416.3.peg.316"/>
<name>R4K6Y4_CLOPA</name>
<dbReference type="Proteomes" id="UP000013523">
    <property type="component" value="Chromosome"/>
</dbReference>
<keyword evidence="2" id="KW-1185">Reference proteome</keyword>
<proteinExistence type="predicted"/>
<protein>
    <submittedName>
        <fullName evidence="1">Uncharacterized protein</fullName>
    </submittedName>
</protein>
<reference evidence="1 2" key="1">
    <citation type="submission" date="2012-01" db="EMBL/GenBank/DDBJ databases">
        <title>Complete sequence of chromosome of Clostridium pasteurianum BC1.</title>
        <authorList>
            <consortium name="US DOE Joint Genome Institute"/>
            <person name="Lucas S."/>
            <person name="Han J."/>
            <person name="Lapidus A."/>
            <person name="Cheng J.-F."/>
            <person name="Goodwin L."/>
            <person name="Pitluck S."/>
            <person name="Peters L."/>
            <person name="Mikhailova N."/>
            <person name="Teshima H."/>
            <person name="Detter J.C."/>
            <person name="Han C."/>
            <person name="Tapia R."/>
            <person name="Land M."/>
            <person name="Hauser L."/>
            <person name="Kyrpides N."/>
            <person name="Ivanova N."/>
            <person name="Pagani I."/>
            <person name="Dunn J."/>
            <person name="Taghavi S."/>
            <person name="Francis A."/>
            <person name="van der Lelie D."/>
            <person name="Woyke T."/>
        </authorList>
    </citation>
    <scope>NUCLEOTIDE SEQUENCE [LARGE SCALE GENOMIC DNA]</scope>
    <source>
        <strain evidence="1 2">BC1</strain>
    </source>
</reference>
<organism evidence="1 2">
    <name type="scientific">Clostridium pasteurianum BC1</name>
    <dbReference type="NCBI Taxonomy" id="86416"/>
    <lineage>
        <taxon>Bacteria</taxon>
        <taxon>Bacillati</taxon>
        <taxon>Bacillota</taxon>
        <taxon>Clostridia</taxon>
        <taxon>Eubacteriales</taxon>
        <taxon>Clostridiaceae</taxon>
        <taxon>Clostridium</taxon>
    </lineage>
</organism>
<gene>
    <name evidence="1" type="ORF">Clopa_0338</name>
</gene>
<dbReference type="STRING" id="86416.Clopa_0338"/>